<comment type="caution">
    <text evidence="5">The sequence shown here is derived from an EMBL/GenBank/DDBJ whole genome shotgun (WGS) entry which is preliminary data.</text>
</comment>
<name>K1VAP8_9ZZZZ</name>
<comment type="similarity">
    <text evidence="1">Belongs to the glycosyl hydrolase 30 family.</text>
</comment>
<accession>K1VAP8</accession>
<feature type="non-terminal residue" evidence="5">
    <location>
        <position position="106"/>
    </location>
</feature>
<dbReference type="EMBL" id="AJWY01000556">
    <property type="protein sequence ID" value="EKC81011.1"/>
    <property type="molecule type" value="Genomic_DNA"/>
</dbReference>
<evidence type="ECO:0000256" key="2">
    <source>
        <dbReference type="ARBA" id="ARBA00022729"/>
    </source>
</evidence>
<dbReference type="SUPFAM" id="SSF51445">
    <property type="entry name" value="(Trans)glycosidases"/>
    <property type="match status" value="1"/>
</dbReference>
<dbReference type="PANTHER" id="PTHR11069:SF23">
    <property type="entry name" value="LYSOSOMAL ACID GLUCOSYLCERAMIDASE"/>
    <property type="match status" value="1"/>
</dbReference>
<dbReference type="AlphaFoldDB" id="K1VAP8"/>
<dbReference type="InterPro" id="IPR001139">
    <property type="entry name" value="Glyco_hydro_30"/>
</dbReference>
<dbReference type="PANTHER" id="PTHR11069">
    <property type="entry name" value="GLUCOSYLCERAMIDASE"/>
    <property type="match status" value="1"/>
</dbReference>
<feature type="domain" description="Glycosyl hydrolase family 30 TIM-barrel" evidence="4">
    <location>
        <begin position="47"/>
        <end position="103"/>
    </location>
</feature>
<keyword evidence="3" id="KW-0378">Hydrolase</keyword>
<dbReference type="GO" id="GO:0006680">
    <property type="term" value="P:glucosylceramide catabolic process"/>
    <property type="evidence" value="ECO:0007669"/>
    <property type="project" value="TreeGrafter"/>
</dbReference>
<reference evidence="5" key="1">
    <citation type="journal article" date="2013" name="Environ. Microbiol.">
        <title>Microbiota from the distal guts of lean and obese adolescents exhibit partial functional redundancy besides clear differences in community structure.</title>
        <authorList>
            <person name="Ferrer M."/>
            <person name="Ruiz A."/>
            <person name="Lanza F."/>
            <person name="Haange S.B."/>
            <person name="Oberbach A."/>
            <person name="Till H."/>
            <person name="Bargiela R."/>
            <person name="Campoy C."/>
            <person name="Segura M.T."/>
            <person name="Richter M."/>
            <person name="von Bergen M."/>
            <person name="Seifert J."/>
            <person name="Suarez A."/>
        </authorList>
    </citation>
    <scope>NUCLEOTIDE SEQUENCE</scope>
</reference>
<dbReference type="InterPro" id="IPR033453">
    <property type="entry name" value="Glyco_hydro_30_TIM-barrel"/>
</dbReference>
<organism evidence="5">
    <name type="scientific">human gut metagenome</name>
    <dbReference type="NCBI Taxonomy" id="408170"/>
    <lineage>
        <taxon>unclassified sequences</taxon>
        <taxon>metagenomes</taxon>
        <taxon>organismal metagenomes</taxon>
    </lineage>
</organism>
<sequence length="106" mass="11647">MIANKHTTLFDGGVANQITTPLQVVADDDTQEVQLLNLYPDIRYQTIDGFGGAITEAAGSVLRQMPEETVEKILQGYFGAEGLRYNFVRTHLDSCDFSLGNYSAVT</sequence>
<proteinExistence type="inferred from homology"/>
<dbReference type="Pfam" id="PF02055">
    <property type="entry name" value="Glyco_hydro_30"/>
    <property type="match status" value="1"/>
</dbReference>
<protein>
    <submittedName>
        <fullName evidence="5">Glucosylceramidase</fullName>
    </submittedName>
</protein>
<dbReference type="Gene3D" id="3.20.20.80">
    <property type="entry name" value="Glycosidases"/>
    <property type="match status" value="1"/>
</dbReference>
<evidence type="ECO:0000256" key="3">
    <source>
        <dbReference type="ARBA" id="ARBA00022801"/>
    </source>
</evidence>
<evidence type="ECO:0000313" key="5">
    <source>
        <dbReference type="EMBL" id="EKC81011.1"/>
    </source>
</evidence>
<keyword evidence="2" id="KW-0732">Signal</keyword>
<evidence type="ECO:0000259" key="4">
    <source>
        <dbReference type="Pfam" id="PF02055"/>
    </source>
</evidence>
<dbReference type="PRINTS" id="PR00843">
    <property type="entry name" value="GLHYDRLASE30"/>
</dbReference>
<dbReference type="InterPro" id="IPR017853">
    <property type="entry name" value="GH"/>
</dbReference>
<dbReference type="GO" id="GO:0004348">
    <property type="term" value="F:glucosylceramidase activity"/>
    <property type="evidence" value="ECO:0007669"/>
    <property type="project" value="InterPro"/>
</dbReference>
<evidence type="ECO:0000256" key="1">
    <source>
        <dbReference type="ARBA" id="ARBA00005382"/>
    </source>
</evidence>
<dbReference type="GO" id="GO:0016020">
    <property type="term" value="C:membrane"/>
    <property type="evidence" value="ECO:0007669"/>
    <property type="project" value="GOC"/>
</dbReference>
<gene>
    <name evidence="5" type="ORF">LEA_00788</name>
</gene>